<accession>A0A2G6KKR6</accession>
<sequence>MPDLFMNYSESVPEEFTVVPYITEITAVAKRGHKDISTENLLLAFVDIYQDRPALVEEFVMTVLDRALSDQLEITPRAFRLSLLTAVKLCLRKRSIRDYEFFSIQAWKQVVLKCLERLDDEFLQFCLRDVSTVKIYRYSALQLLGGLLNHSHLMSSEGVCILDGGCSINIGLKCLNDSESFQEIALSPEIALILGDSLPYFPIRYALGIDKYPPSLERTLASLFPSEVKRWEDTYVKLYYLKKEKVQYRQQDILFLDQQREFQGKFHIVFLSSLLRRFPQHQIADVLEQVNYVTSHQSFLVINEQVSEETIEGGGTYATYILPKDLLEHLVRQMDGTHTFGLYELLNTAFQLFVYPDENCQKVSPGRDFQVFLHRHTTIPQG</sequence>
<protein>
    <submittedName>
        <fullName evidence="1">Uncharacterized protein</fullName>
    </submittedName>
</protein>
<dbReference type="Proteomes" id="UP000230821">
    <property type="component" value="Unassembled WGS sequence"/>
</dbReference>
<evidence type="ECO:0000313" key="1">
    <source>
        <dbReference type="EMBL" id="PIE35980.1"/>
    </source>
</evidence>
<gene>
    <name evidence="1" type="ORF">CSA56_01985</name>
</gene>
<reference evidence="1 2" key="1">
    <citation type="submission" date="2017-10" db="EMBL/GenBank/DDBJ databases">
        <title>Novel microbial diversity and functional potential in the marine mammal oral microbiome.</title>
        <authorList>
            <person name="Dudek N.K."/>
            <person name="Sun C.L."/>
            <person name="Burstein D."/>
            <person name="Kantor R.S."/>
            <person name="Aliaga Goltsman D.S."/>
            <person name="Bik E.M."/>
            <person name="Thomas B.C."/>
            <person name="Banfield J.F."/>
            <person name="Relman D.A."/>
        </authorList>
    </citation>
    <scope>NUCLEOTIDE SEQUENCE [LARGE SCALE GENOMIC DNA]</scope>
    <source>
        <strain evidence="1">DOLJORAL78_47_16</strain>
    </source>
</reference>
<proteinExistence type="predicted"/>
<name>A0A2G6KKR6_9BACT</name>
<evidence type="ECO:0000313" key="2">
    <source>
        <dbReference type="Proteomes" id="UP000230821"/>
    </source>
</evidence>
<comment type="caution">
    <text evidence="1">The sequence shown here is derived from an EMBL/GenBank/DDBJ whole genome shotgun (WGS) entry which is preliminary data.</text>
</comment>
<dbReference type="AlphaFoldDB" id="A0A2G6KKR6"/>
<organism evidence="1 2">
    <name type="scientific">candidate division KSB3 bacterium</name>
    <dbReference type="NCBI Taxonomy" id="2044937"/>
    <lineage>
        <taxon>Bacteria</taxon>
        <taxon>candidate division KSB3</taxon>
    </lineage>
</organism>
<dbReference type="EMBL" id="PDSK01000028">
    <property type="protein sequence ID" value="PIE35980.1"/>
    <property type="molecule type" value="Genomic_DNA"/>
</dbReference>